<sequence length="157" mass="18429">MKYRKILYLTIILSLFIFAGCTAKKVDNVDKTNKVDTINKEEGEKIKAKVEPVAENILQSLKDKDYESFSKDFDDDMKNIMTEELFKELYDTITPSIGKYQSKEFWMIEEDEENYTVFYKSKFDKERKDVIVKVVVSNKDEDAKVTGFFVDSPNLRK</sequence>
<organism evidence="3 4">
    <name type="scientific">Clostridium mobile</name>
    <dbReference type="NCBI Taxonomy" id="2841512"/>
    <lineage>
        <taxon>Bacteria</taxon>
        <taxon>Bacillati</taxon>
        <taxon>Bacillota</taxon>
        <taxon>Clostridia</taxon>
        <taxon>Eubacteriales</taxon>
        <taxon>Clostridiaceae</taxon>
        <taxon>Clostridium</taxon>
    </lineage>
</organism>
<dbReference type="Proteomes" id="UP000726170">
    <property type="component" value="Unassembled WGS sequence"/>
</dbReference>
<dbReference type="Pfam" id="PF13026">
    <property type="entry name" value="DUF3887"/>
    <property type="match status" value="1"/>
</dbReference>
<comment type="caution">
    <text evidence="3">The sequence shown here is derived from an EMBL/GenBank/DDBJ whole genome shotgun (WGS) entry which is preliminary data.</text>
</comment>
<dbReference type="PROSITE" id="PS51257">
    <property type="entry name" value="PROKAR_LIPOPROTEIN"/>
    <property type="match status" value="1"/>
</dbReference>
<feature type="chain" id="PRO_5045324518" evidence="1">
    <location>
        <begin position="20"/>
        <end position="157"/>
    </location>
</feature>
<keyword evidence="1" id="KW-0732">Signal</keyword>
<reference evidence="3 4" key="1">
    <citation type="submission" date="2021-06" db="EMBL/GenBank/DDBJ databases">
        <authorList>
            <person name="Sun Q."/>
            <person name="Li D."/>
        </authorList>
    </citation>
    <scope>NUCLEOTIDE SEQUENCE [LARGE SCALE GENOMIC DNA]</scope>
    <source>
        <strain evidence="3 4">MSJ-11</strain>
    </source>
</reference>
<feature type="domain" description="DUF3887" evidence="2">
    <location>
        <begin position="54"/>
        <end position="148"/>
    </location>
</feature>
<protein>
    <submittedName>
        <fullName evidence="3">DUF3887 domain-containing protein</fullName>
    </submittedName>
</protein>
<keyword evidence="4" id="KW-1185">Reference proteome</keyword>
<name>A0ABS6EKX9_9CLOT</name>
<evidence type="ECO:0000256" key="1">
    <source>
        <dbReference type="SAM" id="SignalP"/>
    </source>
</evidence>
<evidence type="ECO:0000313" key="4">
    <source>
        <dbReference type="Proteomes" id="UP000726170"/>
    </source>
</evidence>
<proteinExistence type="predicted"/>
<dbReference type="RefSeq" id="WP_216440468.1">
    <property type="nucleotide sequence ID" value="NZ_JAHLQF010000004.1"/>
</dbReference>
<feature type="signal peptide" evidence="1">
    <location>
        <begin position="1"/>
        <end position="19"/>
    </location>
</feature>
<dbReference type="EMBL" id="JAHLQF010000004">
    <property type="protein sequence ID" value="MBU5485866.1"/>
    <property type="molecule type" value="Genomic_DNA"/>
</dbReference>
<accession>A0ABS6EKX9</accession>
<evidence type="ECO:0000259" key="2">
    <source>
        <dbReference type="Pfam" id="PF13026"/>
    </source>
</evidence>
<dbReference type="InterPro" id="IPR024981">
    <property type="entry name" value="DUF3887"/>
</dbReference>
<gene>
    <name evidence="3" type="ORF">KQI86_16215</name>
</gene>
<evidence type="ECO:0000313" key="3">
    <source>
        <dbReference type="EMBL" id="MBU5485866.1"/>
    </source>
</evidence>